<keyword evidence="6 7" id="KW-0961">Cell wall biogenesis/degradation</keyword>
<sequence length="180" mass="19769">MSAATVRVGPSDLVLTRTGLRFAGRTWPCVIGRGGVRLGKREGDGATPIGVHRVVAMLYRPDRMARPAFWAEPIGLRDLWCDDSGSPAYNQLVRAPFAPSHETMRRADPLYDLVLITDWNWPEAEPGRGSAIFLHQWRRPGYPTAGCVGFAPGDLREIAGRMLPGARLVVPEPLDGWRAG</sequence>
<dbReference type="SUPFAM" id="SSF141523">
    <property type="entry name" value="L,D-transpeptidase catalytic domain-like"/>
    <property type="match status" value="1"/>
</dbReference>
<evidence type="ECO:0000256" key="3">
    <source>
        <dbReference type="ARBA" id="ARBA00022679"/>
    </source>
</evidence>
<evidence type="ECO:0000313" key="10">
    <source>
        <dbReference type="Proteomes" id="UP000217448"/>
    </source>
</evidence>
<evidence type="ECO:0000256" key="1">
    <source>
        <dbReference type="ARBA" id="ARBA00004752"/>
    </source>
</evidence>
<gene>
    <name evidence="9" type="ORF">CLG85_012845</name>
</gene>
<dbReference type="EMBL" id="NTHN02000021">
    <property type="protein sequence ID" value="MCT4371157.1"/>
    <property type="molecule type" value="Genomic_DNA"/>
</dbReference>
<feature type="domain" description="L,D-TPase catalytic" evidence="8">
    <location>
        <begin position="2"/>
        <end position="171"/>
    </location>
</feature>
<dbReference type="PANTHER" id="PTHR38589">
    <property type="entry name" value="BLR0621 PROTEIN"/>
    <property type="match status" value="1"/>
</dbReference>
<feature type="active site" description="Proton donor/acceptor" evidence="7">
    <location>
        <position position="135"/>
    </location>
</feature>
<evidence type="ECO:0000256" key="7">
    <source>
        <dbReference type="PROSITE-ProRule" id="PRU01373"/>
    </source>
</evidence>
<name>A0ABT2KP69_9RHOB</name>
<dbReference type="RefSeq" id="WP_260349050.1">
    <property type="nucleotide sequence ID" value="NZ_NTHN02000021.1"/>
</dbReference>
<keyword evidence="5 7" id="KW-0573">Peptidoglycan synthesis</keyword>
<comment type="similarity">
    <text evidence="2">Belongs to the YkuD family.</text>
</comment>
<protein>
    <submittedName>
        <fullName evidence="9">L,D-transpeptidase family protein</fullName>
    </submittedName>
</protein>
<dbReference type="InterPro" id="IPR005490">
    <property type="entry name" value="LD_TPept_cat_dom"/>
</dbReference>
<comment type="caution">
    <text evidence="9">The sequence shown here is derived from an EMBL/GenBank/DDBJ whole genome shotgun (WGS) entry which is preliminary data.</text>
</comment>
<dbReference type="Pfam" id="PF03734">
    <property type="entry name" value="YkuD"/>
    <property type="match status" value="1"/>
</dbReference>
<dbReference type="PANTHER" id="PTHR38589:SF1">
    <property type="entry name" value="BLR0621 PROTEIN"/>
    <property type="match status" value="1"/>
</dbReference>
<reference evidence="10" key="1">
    <citation type="submission" date="2023-07" db="EMBL/GenBank/DDBJ databases">
        <title>Yangia mangrovi SAOS 153D genome.</title>
        <authorList>
            <person name="Verma A."/>
            <person name="Pal Y."/>
            <person name="Sundharam S."/>
            <person name="Bisht B."/>
            <person name="Srinivasan K."/>
        </authorList>
    </citation>
    <scope>NUCLEOTIDE SEQUENCE [LARGE SCALE GENOMIC DNA]</scope>
    <source>
        <strain evidence="10">SAOS 153D</strain>
    </source>
</reference>
<dbReference type="InterPro" id="IPR038063">
    <property type="entry name" value="Transpep_catalytic_dom"/>
</dbReference>
<evidence type="ECO:0000256" key="4">
    <source>
        <dbReference type="ARBA" id="ARBA00022960"/>
    </source>
</evidence>
<comment type="pathway">
    <text evidence="1 7">Cell wall biogenesis; peptidoglycan biosynthesis.</text>
</comment>
<dbReference type="Proteomes" id="UP000217448">
    <property type="component" value="Unassembled WGS sequence"/>
</dbReference>
<accession>A0ABT2KP69</accession>
<evidence type="ECO:0000259" key="8">
    <source>
        <dbReference type="PROSITE" id="PS52029"/>
    </source>
</evidence>
<evidence type="ECO:0000313" key="9">
    <source>
        <dbReference type="EMBL" id="MCT4371157.1"/>
    </source>
</evidence>
<dbReference type="CDD" id="cd16913">
    <property type="entry name" value="YkuD_like"/>
    <property type="match status" value="1"/>
</dbReference>
<proteinExistence type="inferred from homology"/>
<evidence type="ECO:0000256" key="2">
    <source>
        <dbReference type="ARBA" id="ARBA00005992"/>
    </source>
</evidence>
<keyword evidence="4 7" id="KW-0133">Cell shape</keyword>
<evidence type="ECO:0000256" key="5">
    <source>
        <dbReference type="ARBA" id="ARBA00022984"/>
    </source>
</evidence>
<evidence type="ECO:0000256" key="6">
    <source>
        <dbReference type="ARBA" id="ARBA00023316"/>
    </source>
</evidence>
<keyword evidence="3" id="KW-0808">Transferase</keyword>
<keyword evidence="10" id="KW-1185">Reference proteome</keyword>
<organism evidence="9 10">
    <name type="scientific">Alloyangia mangrovi</name>
    <dbReference type="NCBI Taxonomy" id="1779329"/>
    <lineage>
        <taxon>Bacteria</taxon>
        <taxon>Pseudomonadati</taxon>
        <taxon>Pseudomonadota</taxon>
        <taxon>Alphaproteobacteria</taxon>
        <taxon>Rhodobacterales</taxon>
        <taxon>Roseobacteraceae</taxon>
        <taxon>Alloyangia</taxon>
    </lineage>
</organism>
<dbReference type="PROSITE" id="PS52029">
    <property type="entry name" value="LD_TPASE"/>
    <property type="match status" value="1"/>
</dbReference>
<feature type="active site" description="Nucleophile" evidence="7">
    <location>
        <position position="147"/>
    </location>
</feature>